<dbReference type="Proteomes" id="UP000001544">
    <property type="component" value="Plasmid pBpOF4-01"/>
</dbReference>
<protein>
    <submittedName>
        <fullName evidence="2">Uncharacterized protein</fullName>
    </submittedName>
</protein>
<proteinExistence type="predicted"/>
<name>D3G187_ALKPO</name>
<keyword evidence="1" id="KW-0472">Membrane</keyword>
<geneLocation type="plasmid" evidence="2 3">
    <name>pBpOF4-01</name>
</geneLocation>
<dbReference type="RefSeq" id="WP_012961027.1">
    <property type="nucleotide sequence ID" value="NC_013792.1"/>
</dbReference>
<feature type="transmembrane region" description="Helical" evidence="1">
    <location>
        <begin position="100"/>
        <end position="124"/>
    </location>
</feature>
<evidence type="ECO:0000313" key="2">
    <source>
        <dbReference type="EMBL" id="ADC52113.1"/>
    </source>
</evidence>
<accession>D3G187</accession>
<dbReference type="EMBL" id="CP001879">
    <property type="protein sequence ID" value="ADC52113.1"/>
    <property type="molecule type" value="Genomic_DNA"/>
</dbReference>
<feature type="transmembrane region" description="Helical" evidence="1">
    <location>
        <begin position="136"/>
        <end position="157"/>
    </location>
</feature>
<keyword evidence="3" id="KW-1185">Reference proteome</keyword>
<keyword evidence="1" id="KW-0812">Transmembrane</keyword>
<dbReference type="eggNOG" id="ENOG5030ETU">
    <property type="taxonomic scope" value="Bacteria"/>
</dbReference>
<organism evidence="2 3">
    <name type="scientific">Alkalihalophilus pseudofirmus (strain ATCC BAA-2126 / JCM 17055 / OF4)</name>
    <name type="common">Bacillus pseudofirmus</name>
    <dbReference type="NCBI Taxonomy" id="398511"/>
    <lineage>
        <taxon>Bacteria</taxon>
        <taxon>Bacillati</taxon>
        <taxon>Bacillota</taxon>
        <taxon>Bacilli</taxon>
        <taxon>Bacillales</taxon>
        <taxon>Bacillaceae</taxon>
        <taxon>Alkalihalophilus</taxon>
    </lineage>
</organism>
<feature type="transmembrane region" description="Helical" evidence="1">
    <location>
        <begin position="14"/>
        <end position="36"/>
    </location>
</feature>
<keyword evidence="1" id="KW-1133">Transmembrane helix</keyword>
<sequence>MEPVHVVGGQAIRLIQYVFISVFFCLIFVGFLFFLWAMKNIYHKRKGYLFTVFGFVGLLLTAYLPLIITNMTSKKNTSNIDHSATIYSLTEKAEPLGLKIFGYIADVSEPLIFILFYVGIFLWIMAAKDPVRKRVGMGMTIFAPALWLLFQAGPFLYQLFL</sequence>
<evidence type="ECO:0000256" key="1">
    <source>
        <dbReference type="SAM" id="Phobius"/>
    </source>
</evidence>
<dbReference type="HOGENOM" id="CLU_1640430_0_0_9"/>
<reference evidence="2 3" key="1">
    <citation type="journal article" date="2011" name="Environ. Microbiol.">
        <title>Genome of alkaliphilic Bacillus pseudofirmus OF4 reveals adaptations that support the ability to grow in an external pH range from 7.5 to 11.4.</title>
        <authorList>
            <person name="Janto B."/>
            <person name="Ahmed A."/>
            <person name="Ito M."/>
            <person name="Liu J."/>
            <person name="Hicks D.B."/>
            <person name="Pagni S."/>
            <person name="Fackelmayer O.J."/>
            <person name="Smith T.A."/>
            <person name="Earl J."/>
            <person name="Elbourne L.D."/>
            <person name="Hassan K."/>
            <person name="Paulsen I.T."/>
            <person name="Kolsto A.B."/>
            <person name="Tourasse N.J."/>
            <person name="Ehrlich G.D."/>
            <person name="Boissy R."/>
            <person name="Ivey D.M."/>
            <person name="Li G."/>
            <person name="Xue Y."/>
            <person name="Ma Y."/>
            <person name="Hu F.Z."/>
            <person name="Krulwich T.A."/>
        </authorList>
    </citation>
    <scope>NUCLEOTIDE SEQUENCE [LARGE SCALE GENOMIC DNA]</scope>
    <source>
        <strain evidence="3">ATCC BAA-2126 / JCM 17055 / OF4</strain>
    </source>
</reference>
<dbReference type="AlphaFoldDB" id="D3G187"/>
<dbReference type="KEGG" id="bpf:BpOF4_20589"/>
<keyword evidence="2" id="KW-0614">Plasmid</keyword>
<evidence type="ECO:0000313" key="3">
    <source>
        <dbReference type="Proteomes" id="UP000001544"/>
    </source>
</evidence>
<gene>
    <name evidence="2" type="ordered locus">BpOF4_20589</name>
</gene>
<feature type="transmembrane region" description="Helical" evidence="1">
    <location>
        <begin position="48"/>
        <end position="68"/>
    </location>
</feature>